<dbReference type="SMART" id="SM00302">
    <property type="entry name" value="GED"/>
    <property type="match status" value="1"/>
</dbReference>
<keyword evidence="7" id="KW-0505">Motor protein</keyword>
<dbReference type="EMBL" id="JACMRX010000002">
    <property type="protein sequence ID" value="KAF7995190.1"/>
    <property type="molecule type" value="Genomic_DNA"/>
</dbReference>
<keyword evidence="4" id="KW-0547">Nucleotide-binding</keyword>
<feature type="domain" description="GED" evidence="8">
    <location>
        <begin position="537"/>
        <end position="628"/>
    </location>
</feature>
<evidence type="ECO:0000256" key="7">
    <source>
        <dbReference type="ARBA" id="ARBA00023175"/>
    </source>
</evidence>
<dbReference type="GO" id="GO:0005737">
    <property type="term" value="C:cytoplasm"/>
    <property type="evidence" value="ECO:0007669"/>
    <property type="project" value="TreeGrafter"/>
</dbReference>
<dbReference type="GO" id="GO:0005874">
    <property type="term" value="C:microtubule"/>
    <property type="evidence" value="ECO:0007669"/>
    <property type="project" value="UniProtKB-KW"/>
</dbReference>
<dbReference type="Proteomes" id="UP000639338">
    <property type="component" value="Unassembled WGS sequence"/>
</dbReference>
<sequence>MAGISGMDSLVSIVNRLQDVTTRSRVTFEWDSPQIALVGGRSVGKSSLIESLVGRDFLPRGYGMVTRRPLILQLINNGNEDPDYAEFLHCSDKKFTDFNHVKQEIEEDTNLVIDRKEDISHNPINLRIYSSKVLNSTWIDLPGFTKVPIDDPRYEIESKIHKIILDYISNESCVILAVTPANMDLANSVALQIAKEVDPQGLRTIGVITKLDQLDEKTDVREIFENRLLPLRRGYIGVVNRGSKAIDENTDIADALHDEKSFFKNHESYKHMADKLGTPYLQKILNQQLVVNIRESLPSLRKKLLDQKTLYEKDLSMEDMNIDDLASKTTLMIQMIDKLRLQFANTIGCYESHEIGEFLNGGSKICHLMHEKLSEEISALTSAGNNTVRREIKLAILNIRGVRLGMFTPDTAFEAVAKEQIRRLKKPALDCVSEVTEELNQLLHDCTKVMSRYPSFQEITEEKLITYLKQCEEKCKKQLCDLVEFELSYINTKHVDFIGLEKATEKSYKNTLSMKFPNDDADLYEKFSTNTKMTQEVYKFKILIDSYMDIVTKTVQDLVPKIIMFMIIENVKHFINVELLSQLVGSEDVIQLMELCEAEKIKRDHLTQMYEASNDALKILSQVSASLAAYN</sequence>
<dbReference type="GO" id="GO:0031623">
    <property type="term" value="P:receptor internalization"/>
    <property type="evidence" value="ECO:0007669"/>
    <property type="project" value="TreeGrafter"/>
</dbReference>
<gene>
    <name evidence="10" type="ORF">HCN44_004662</name>
</gene>
<dbReference type="PRINTS" id="PR00195">
    <property type="entry name" value="DYNAMIN"/>
</dbReference>
<dbReference type="Pfam" id="PF00350">
    <property type="entry name" value="Dynamin_N"/>
    <property type="match status" value="1"/>
</dbReference>
<keyword evidence="3" id="KW-0493">Microtubule</keyword>
<dbReference type="GO" id="GO:0003924">
    <property type="term" value="F:GTPase activity"/>
    <property type="evidence" value="ECO:0007669"/>
    <property type="project" value="InterPro"/>
</dbReference>
<dbReference type="PROSITE" id="PS51718">
    <property type="entry name" value="G_DYNAMIN_2"/>
    <property type="match status" value="1"/>
</dbReference>
<evidence type="ECO:0000256" key="3">
    <source>
        <dbReference type="ARBA" id="ARBA00022701"/>
    </source>
</evidence>
<dbReference type="Pfam" id="PF01031">
    <property type="entry name" value="Dynamin_M"/>
    <property type="match status" value="1"/>
</dbReference>
<evidence type="ECO:0000256" key="5">
    <source>
        <dbReference type="ARBA" id="ARBA00022801"/>
    </source>
</evidence>
<dbReference type="SMART" id="SM00053">
    <property type="entry name" value="DYNc"/>
    <property type="match status" value="1"/>
</dbReference>
<dbReference type="InterPro" id="IPR027417">
    <property type="entry name" value="P-loop_NTPase"/>
</dbReference>
<keyword evidence="6" id="KW-0342">GTP-binding</keyword>
<evidence type="ECO:0000256" key="1">
    <source>
        <dbReference type="ARBA" id="ARBA00011980"/>
    </source>
</evidence>
<evidence type="ECO:0000313" key="10">
    <source>
        <dbReference type="EMBL" id="KAF7995190.1"/>
    </source>
</evidence>
<accession>A0A834XX84</accession>
<dbReference type="SUPFAM" id="SSF52540">
    <property type="entry name" value="P-loop containing nucleoside triphosphate hydrolases"/>
    <property type="match status" value="1"/>
</dbReference>
<dbReference type="InterPro" id="IPR020850">
    <property type="entry name" value="GED_dom"/>
</dbReference>
<dbReference type="CDD" id="cd08771">
    <property type="entry name" value="DLP_1"/>
    <property type="match status" value="1"/>
</dbReference>
<keyword evidence="5" id="KW-0378">Hydrolase</keyword>
<evidence type="ECO:0000256" key="4">
    <source>
        <dbReference type="ARBA" id="ARBA00022741"/>
    </source>
</evidence>
<comment type="caution">
    <text evidence="10">The sequence shown here is derived from an EMBL/GenBank/DDBJ whole genome shotgun (WGS) entry which is preliminary data.</text>
</comment>
<dbReference type="InterPro" id="IPR001401">
    <property type="entry name" value="Dynamin_GTPase"/>
</dbReference>
<keyword evidence="2" id="KW-0254">Endocytosis</keyword>
<dbReference type="GO" id="GO:0005525">
    <property type="term" value="F:GTP binding"/>
    <property type="evidence" value="ECO:0007669"/>
    <property type="project" value="UniProtKB-KW"/>
</dbReference>
<dbReference type="InterPro" id="IPR030381">
    <property type="entry name" value="G_DYNAMIN_dom"/>
</dbReference>
<evidence type="ECO:0000259" key="9">
    <source>
        <dbReference type="PROSITE" id="PS51718"/>
    </source>
</evidence>
<dbReference type="InterPro" id="IPR045063">
    <property type="entry name" value="Dynamin_N"/>
</dbReference>
<dbReference type="PROSITE" id="PS51388">
    <property type="entry name" value="GED"/>
    <property type="match status" value="1"/>
</dbReference>
<name>A0A834XX84_APHGI</name>
<dbReference type="InterPro" id="IPR022812">
    <property type="entry name" value="Dynamin"/>
</dbReference>
<dbReference type="Gene3D" id="3.40.50.300">
    <property type="entry name" value="P-loop containing nucleotide triphosphate hydrolases"/>
    <property type="match status" value="1"/>
</dbReference>
<dbReference type="EC" id="3.6.5.5" evidence="1"/>
<dbReference type="PANTHER" id="PTHR11566:SF212">
    <property type="entry name" value="DYNAMIN"/>
    <property type="match status" value="1"/>
</dbReference>
<evidence type="ECO:0000313" key="11">
    <source>
        <dbReference type="Proteomes" id="UP000639338"/>
    </source>
</evidence>
<dbReference type="GO" id="GO:0008017">
    <property type="term" value="F:microtubule binding"/>
    <property type="evidence" value="ECO:0007669"/>
    <property type="project" value="TreeGrafter"/>
</dbReference>
<dbReference type="InterPro" id="IPR000375">
    <property type="entry name" value="Dynamin_stalk"/>
</dbReference>
<dbReference type="Gene3D" id="1.20.120.1240">
    <property type="entry name" value="Dynamin, middle domain"/>
    <property type="match status" value="1"/>
</dbReference>
<feature type="domain" description="Dynamin-type G" evidence="9">
    <location>
        <begin position="29"/>
        <end position="298"/>
    </location>
</feature>
<organism evidence="10 11">
    <name type="scientific">Aphidius gifuensis</name>
    <name type="common">Parasitoid wasp</name>
    <dbReference type="NCBI Taxonomy" id="684658"/>
    <lineage>
        <taxon>Eukaryota</taxon>
        <taxon>Metazoa</taxon>
        <taxon>Ecdysozoa</taxon>
        <taxon>Arthropoda</taxon>
        <taxon>Hexapoda</taxon>
        <taxon>Insecta</taxon>
        <taxon>Pterygota</taxon>
        <taxon>Neoptera</taxon>
        <taxon>Endopterygota</taxon>
        <taxon>Hymenoptera</taxon>
        <taxon>Apocrita</taxon>
        <taxon>Ichneumonoidea</taxon>
        <taxon>Braconidae</taxon>
        <taxon>Aphidiinae</taxon>
        <taxon>Aphidius</taxon>
    </lineage>
</organism>
<proteinExistence type="predicted"/>
<dbReference type="OrthoDB" id="5061070at2759"/>
<dbReference type="InterPro" id="IPR003130">
    <property type="entry name" value="GED"/>
</dbReference>
<dbReference type="GO" id="GO:0005886">
    <property type="term" value="C:plasma membrane"/>
    <property type="evidence" value="ECO:0007669"/>
    <property type="project" value="TreeGrafter"/>
</dbReference>
<reference evidence="10 11" key="1">
    <citation type="submission" date="2020-08" db="EMBL/GenBank/DDBJ databases">
        <title>Aphidius gifuensis genome sequencing and assembly.</title>
        <authorList>
            <person name="Du Z."/>
        </authorList>
    </citation>
    <scope>NUCLEOTIDE SEQUENCE [LARGE SCALE GENOMIC DNA]</scope>
    <source>
        <strain evidence="10">YNYX2018</strain>
        <tissue evidence="10">Adults</tissue>
    </source>
</reference>
<evidence type="ECO:0000256" key="6">
    <source>
        <dbReference type="ARBA" id="ARBA00023134"/>
    </source>
</evidence>
<keyword evidence="11" id="KW-1185">Reference proteome</keyword>
<protein>
    <recommendedName>
        <fullName evidence="1">dynamin GTPase</fullName>
        <ecNumber evidence="1">3.6.5.5</ecNumber>
    </recommendedName>
</protein>
<evidence type="ECO:0000256" key="2">
    <source>
        <dbReference type="ARBA" id="ARBA00022583"/>
    </source>
</evidence>
<dbReference type="FunFam" id="3.40.50.300:FF:000045">
    <property type="entry name" value="dynamin-1 isoform X2"/>
    <property type="match status" value="1"/>
</dbReference>
<evidence type="ECO:0000259" key="8">
    <source>
        <dbReference type="PROSITE" id="PS51388"/>
    </source>
</evidence>
<dbReference type="Pfam" id="PF02212">
    <property type="entry name" value="GED"/>
    <property type="match status" value="1"/>
</dbReference>
<dbReference type="AlphaFoldDB" id="A0A834XX84"/>
<dbReference type="PANTHER" id="PTHR11566">
    <property type="entry name" value="DYNAMIN"/>
    <property type="match status" value="1"/>
</dbReference>